<protein>
    <submittedName>
        <fullName evidence="2">Protein PLANT CADMIUM RESISTANCE 2</fullName>
    </submittedName>
</protein>
<keyword evidence="3" id="KW-1185">Reference proteome</keyword>
<gene>
    <name evidence="2" type="ORF">TOPH_06353</name>
</gene>
<dbReference type="Pfam" id="PF04749">
    <property type="entry name" value="PLAC8"/>
    <property type="match status" value="1"/>
</dbReference>
<accession>A0A0L0N4X4</accession>
<comment type="caution">
    <text evidence="2">The sequence shown here is derived from an EMBL/GenBank/DDBJ whole genome shotgun (WGS) entry which is preliminary data.</text>
</comment>
<dbReference type="EMBL" id="LFRF01000021">
    <property type="protein sequence ID" value="KND89049.1"/>
    <property type="molecule type" value="Genomic_DNA"/>
</dbReference>
<dbReference type="NCBIfam" id="TIGR01571">
    <property type="entry name" value="A_thal_Cys_rich"/>
    <property type="match status" value="1"/>
</dbReference>
<dbReference type="PANTHER" id="PTHR15907">
    <property type="entry name" value="DUF614 FAMILY PROTEIN-RELATED"/>
    <property type="match status" value="1"/>
</dbReference>
<feature type="compositionally biased region" description="Low complexity" evidence="1">
    <location>
        <begin position="64"/>
        <end position="81"/>
    </location>
</feature>
<sequence>GKINRPVAARRPWPTQARQPTVRVVYDTLPVTHSQNAPCFLSFCDTQSSTFAMEETKITPVPAPAQDPASAPAPATNAPTAGHNNGPIDEQDLNDWKVRFNDVLARPSEHINSKSPESSQAWHAGFFDCFNPIDTCLITYFLPCVTFGKTHHRMKKNGDLKGWEPINTSCLLLCGTGCFGLHWIPLSMQRQSIREKYNLQGDCLTDLAVSCCCHCCTIIQSDKEAEHHEHQLQSSGMQQQYQANTEMSYPGK</sequence>
<evidence type="ECO:0000313" key="2">
    <source>
        <dbReference type="EMBL" id="KND89049.1"/>
    </source>
</evidence>
<name>A0A0L0N4X4_TOLOC</name>
<evidence type="ECO:0000256" key="1">
    <source>
        <dbReference type="SAM" id="MobiDB-lite"/>
    </source>
</evidence>
<proteinExistence type="predicted"/>
<reference evidence="2 3" key="1">
    <citation type="journal article" date="2015" name="BMC Genomics">
        <title>The genome of the truffle-parasite Tolypocladium ophioglossoides and the evolution of antifungal peptaibiotics.</title>
        <authorList>
            <person name="Quandt C.A."/>
            <person name="Bushley K.E."/>
            <person name="Spatafora J.W."/>
        </authorList>
    </citation>
    <scope>NUCLEOTIDE SEQUENCE [LARGE SCALE GENOMIC DNA]</scope>
    <source>
        <strain evidence="2 3">CBS 100239</strain>
    </source>
</reference>
<dbReference type="Proteomes" id="UP000036947">
    <property type="component" value="Unassembled WGS sequence"/>
</dbReference>
<feature type="compositionally biased region" description="Polar residues" evidence="1">
    <location>
        <begin position="243"/>
        <end position="252"/>
    </location>
</feature>
<organism evidence="2 3">
    <name type="scientific">Tolypocladium ophioglossoides (strain CBS 100239)</name>
    <name type="common">Snaketongue truffleclub</name>
    <name type="synonym">Elaphocordyceps ophioglossoides</name>
    <dbReference type="NCBI Taxonomy" id="1163406"/>
    <lineage>
        <taxon>Eukaryota</taxon>
        <taxon>Fungi</taxon>
        <taxon>Dikarya</taxon>
        <taxon>Ascomycota</taxon>
        <taxon>Pezizomycotina</taxon>
        <taxon>Sordariomycetes</taxon>
        <taxon>Hypocreomycetidae</taxon>
        <taxon>Hypocreales</taxon>
        <taxon>Ophiocordycipitaceae</taxon>
        <taxon>Tolypocladium</taxon>
    </lineage>
</organism>
<dbReference type="STRING" id="1163406.A0A0L0N4X4"/>
<dbReference type="InterPro" id="IPR006461">
    <property type="entry name" value="PLAC_motif_containing"/>
</dbReference>
<dbReference type="AlphaFoldDB" id="A0A0L0N4X4"/>
<feature type="non-terminal residue" evidence="2">
    <location>
        <position position="1"/>
    </location>
</feature>
<dbReference type="OrthoDB" id="1045822at2759"/>
<feature type="region of interest" description="Disordered" evidence="1">
    <location>
        <begin position="61"/>
        <end position="91"/>
    </location>
</feature>
<evidence type="ECO:0000313" key="3">
    <source>
        <dbReference type="Proteomes" id="UP000036947"/>
    </source>
</evidence>
<feature type="region of interest" description="Disordered" evidence="1">
    <location>
        <begin position="229"/>
        <end position="252"/>
    </location>
</feature>
<feature type="compositionally biased region" description="Low complexity" evidence="1">
    <location>
        <begin position="232"/>
        <end position="242"/>
    </location>
</feature>